<dbReference type="Pfam" id="PF18144">
    <property type="entry name" value="SMODS"/>
    <property type="match status" value="1"/>
</dbReference>
<organism evidence="3 4">
    <name type="scientific">Flavobacterium orientale</name>
    <dbReference type="NCBI Taxonomy" id="1756020"/>
    <lineage>
        <taxon>Bacteria</taxon>
        <taxon>Pseudomonadati</taxon>
        <taxon>Bacteroidota</taxon>
        <taxon>Flavobacteriia</taxon>
        <taxon>Flavobacteriales</taxon>
        <taxon>Flavobacteriaceae</taxon>
        <taxon>Flavobacterium</taxon>
    </lineage>
</organism>
<reference evidence="3" key="1">
    <citation type="journal article" date="2014" name="Int. J. Syst. Evol. Microbiol.">
        <title>Complete genome sequence of Corynebacterium casei LMG S-19264T (=DSM 44701T), isolated from a smear-ripened cheese.</title>
        <authorList>
            <consortium name="US DOE Joint Genome Institute (JGI-PGF)"/>
            <person name="Walter F."/>
            <person name="Albersmeier A."/>
            <person name="Kalinowski J."/>
            <person name="Ruckert C."/>
        </authorList>
    </citation>
    <scope>NUCLEOTIDE SEQUENCE</scope>
    <source>
        <strain evidence="3">CGMCC 1.12506</strain>
    </source>
</reference>
<evidence type="ECO:0008006" key="5">
    <source>
        <dbReference type="Google" id="ProtNLM"/>
    </source>
</evidence>
<reference evidence="3" key="2">
    <citation type="submission" date="2020-09" db="EMBL/GenBank/DDBJ databases">
        <authorList>
            <person name="Sun Q."/>
            <person name="Zhou Y."/>
        </authorList>
    </citation>
    <scope>NUCLEOTIDE SEQUENCE</scope>
    <source>
        <strain evidence="3">CGMCC 1.12506</strain>
    </source>
</reference>
<proteinExistence type="predicted"/>
<dbReference type="CDD" id="cd05400">
    <property type="entry name" value="NT_2-5OAS_ClassI-CCAase"/>
    <property type="match status" value="1"/>
</dbReference>
<accession>A0A917DEJ1</accession>
<evidence type="ECO:0000256" key="2">
    <source>
        <dbReference type="SAM" id="MobiDB-lite"/>
    </source>
</evidence>
<dbReference type="AlphaFoldDB" id="A0A917DEJ1"/>
<evidence type="ECO:0000313" key="4">
    <source>
        <dbReference type="Proteomes" id="UP000625735"/>
    </source>
</evidence>
<keyword evidence="1" id="KW-0051">Antiviral defense</keyword>
<dbReference type="RefSeq" id="WP_188362509.1">
    <property type="nucleotide sequence ID" value="NZ_BMFG01000008.1"/>
</dbReference>
<sequence length="391" mass="45402">MIDIFKDYVLQREELLARIAQELQLDKTRLERMETAYNAVAEVLKNDDNFFNDLEIEVYAQGSKRTGTTVKPINGDDFDLDTVLHIYDIYYNHSPENIYNALVNALNKDEYYKTIMEKKKRCVRINYKSDFHMDILPACMPNSFDKENIRIPEKELRNWSYGNPKGHANWFLNIANSVEKPMLREFSSVLLEAKVETEPLPEELYLKTPLQRGVQLLKRCRDIYFQDKDNRVSSIVITTLVASLYQGENSIFETIDNVSRRIKENYLEAVKKGYKFKVINPVNSSEDFTDSWTNEHYISFYDFISDFYTKWQNLKTSFETGKEDYIKLFGEGIYKKSLNEQFKTFSNSTTDGLAKSSGLIVGGSALTNSSGNINENQGIKNEPHRNFGGKY</sequence>
<protein>
    <recommendedName>
        <fullName evidence="5">Nucleotidyltransferase</fullName>
    </recommendedName>
</protein>
<evidence type="ECO:0000313" key="3">
    <source>
        <dbReference type="EMBL" id="GGD30454.1"/>
    </source>
</evidence>
<name>A0A917DEJ1_9FLAO</name>
<feature type="region of interest" description="Disordered" evidence="2">
    <location>
        <begin position="371"/>
        <end position="391"/>
    </location>
</feature>
<dbReference type="SUPFAM" id="SSF81301">
    <property type="entry name" value="Nucleotidyltransferase"/>
    <property type="match status" value="1"/>
</dbReference>
<keyword evidence="4" id="KW-1185">Reference proteome</keyword>
<dbReference type="InterPro" id="IPR043519">
    <property type="entry name" value="NT_sf"/>
</dbReference>
<dbReference type="GO" id="GO:0016779">
    <property type="term" value="F:nucleotidyltransferase activity"/>
    <property type="evidence" value="ECO:0007669"/>
    <property type="project" value="InterPro"/>
</dbReference>
<dbReference type="Proteomes" id="UP000625735">
    <property type="component" value="Unassembled WGS sequence"/>
</dbReference>
<dbReference type="InterPro" id="IPR006116">
    <property type="entry name" value="NT_2-5OAS_ClassI-CCAase"/>
</dbReference>
<evidence type="ECO:0000256" key="1">
    <source>
        <dbReference type="ARBA" id="ARBA00023118"/>
    </source>
</evidence>
<dbReference type="EMBL" id="BMFG01000008">
    <property type="protein sequence ID" value="GGD30454.1"/>
    <property type="molecule type" value="Genomic_DNA"/>
</dbReference>
<comment type="caution">
    <text evidence="3">The sequence shown here is derived from an EMBL/GenBank/DDBJ whole genome shotgun (WGS) entry which is preliminary data.</text>
</comment>
<dbReference type="GO" id="GO:0051607">
    <property type="term" value="P:defense response to virus"/>
    <property type="evidence" value="ECO:0007669"/>
    <property type="project" value="UniProtKB-KW"/>
</dbReference>
<gene>
    <name evidence="3" type="ORF">GCM10011343_20790</name>
</gene>